<protein>
    <submittedName>
        <fullName evidence="2">Uncharacterized protein</fullName>
    </submittedName>
</protein>
<feature type="compositionally biased region" description="Polar residues" evidence="1">
    <location>
        <begin position="98"/>
        <end position="111"/>
    </location>
</feature>
<feature type="region of interest" description="Disordered" evidence="1">
    <location>
        <begin position="61"/>
        <end position="111"/>
    </location>
</feature>
<evidence type="ECO:0000313" key="3">
    <source>
        <dbReference type="Proteomes" id="UP000256869"/>
    </source>
</evidence>
<dbReference type="Proteomes" id="UP000256869">
    <property type="component" value="Unassembled WGS sequence"/>
</dbReference>
<dbReference type="AlphaFoldDB" id="A0A3D9IFC5"/>
<proteinExistence type="predicted"/>
<evidence type="ECO:0000313" key="2">
    <source>
        <dbReference type="EMBL" id="RED60483.1"/>
    </source>
</evidence>
<reference evidence="2 3" key="1">
    <citation type="submission" date="2018-07" db="EMBL/GenBank/DDBJ databases">
        <title>Genomic Encyclopedia of Type Strains, Phase III (KMG-III): the genomes of soil and plant-associated and newly described type strains.</title>
        <authorList>
            <person name="Whitman W."/>
        </authorList>
    </citation>
    <scope>NUCLEOTIDE SEQUENCE [LARGE SCALE GENOMIC DNA]</scope>
    <source>
        <strain evidence="2 3">CECT 8236</strain>
    </source>
</reference>
<comment type="caution">
    <text evidence="2">The sequence shown here is derived from an EMBL/GenBank/DDBJ whole genome shotgun (WGS) entry which is preliminary data.</text>
</comment>
<evidence type="ECO:0000256" key="1">
    <source>
        <dbReference type="SAM" id="MobiDB-lite"/>
    </source>
</evidence>
<accession>A0A3D9IFC5</accession>
<organism evidence="2 3">
    <name type="scientific">Cohnella lupini</name>
    <dbReference type="NCBI Taxonomy" id="1294267"/>
    <lineage>
        <taxon>Bacteria</taxon>
        <taxon>Bacillati</taxon>
        <taxon>Bacillota</taxon>
        <taxon>Bacilli</taxon>
        <taxon>Bacillales</taxon>
        <taxon>Paenibacillaceae</taxon>
        <taxon>Cohnella</taxon>
    </lineage>
</organism>
<dbReference type="EMBL" id="QRDY01000006">
    <property type="protein sequence ID" value="RED60483.1"/>
    <property type="molecule type" value="Genomic_DNA"/>
</dbReference>
<dbReference type="RefSeq" id="WP_115993185.1">
    <property type="nucleotide sequence ID" value="NZ_QRDY01000006.1"/>
</dbReference>
<keyword evidence="3" id="KW-1185">Reference proteome</keyword>
<feature type="compositionally biased region" description="Basic and acidic residues" evidence="1">
    <location>
        <begin position="63"/>
        <end position="89"/>
    </location>
</feature>
<name>A0A3D9IFC5_9BACL</name>
<dbReference type="OrthoDB" id="2614893at2"/>
<gene>
    <name evidence="2" type="ORF">DFP95_106275</name>
</gene>
<sequence length="111" mass="11937">MKIGSFVMGGLAGAAVVMMIQRNQMMSAVAAGVGHNLKQRMNDVKGDAIEKALNMKFASSFKRASDGENKHERSSSSREGGLDEVEKLVAQDPGVSDEINSILEQNGQQRI</sequence>